<organism evidence="5 6">
    <name type="scientific">Cryomorpha ignava</name>
    <dbReference type="NCBI Taxonomy" id="101383"/>
    <lineage>
        <taxon>Bacteria</taxon>
        <taxon>Pseudomonadati</taxon>
        <taxon>Bacteroidota</taxon>
        <taxon>Flavobacteriia</taxon>
        <taxon>Flavobacteriales</taxon>
        <taxon>Cryomorphaceae</taxon>
        <taxon>Cryomorpha</taxon>
    </lineage>
</organism>
<evidence type="ECO:0000256" key="2">
    <source>
        <dbReference type="ARBA" id="ARBA00022729"/>
    </source>
</evidence>
<evidence type="ECO:0000259" key="4">
    <source>
        <dbReference type="PROSITE" id="PS51829"/>
    </source>
</evidence>
<reference evidence="5 6" key="1">
    <citation type="submission" date="2020-02" db="EMBL/GenBank/DDBJ databases">
        <title>Out from the shadows clarifying the taxonomy of the family Cryomorphaceae and related taxa by utilizing the GTDB taxonomic framework.</title>
        <authorList>
            <person name="Bowman J.P."/>
        </authorList>
    </citation>
    <scope>NUCLEOTIDE SEQUENCE [LARGE SCALE GENOMIC DNA]</scope>
    <source>
        <strain evidence="5 6">QSSC 1-22</strain>
    </source>
</reference>
<dbReference type="GO" id="GO:0006508">
    <property type="term" value="P:proteolysis"/>
    <property type="evidence" value="ECO:0007669"/>
    <property type="project" value="UniProtKB-KW"/>
</dbReference>
<dbReference type="Gene3D" id="2.60.120.260">
    <property type="entry name" value="Galactose-binding domain-like"/>
    <property type="match status" value="1"/>
</dbReference>
<evidence type="ECO:0000256" key="3">
    <source>
        <dbReference type="ARBA" id="ARBA00022801"/>
    </source>
</evidence>
<accession>A0A7K3WTX5</accession>
<sequence length="671" mass="72470">MTISGDYGQQDFGFATPLVLSGSVIPGINAVNFDVSSILSTFNSIDTYYFTAELSVTCSNGDESGINKFYISAFSLLNDPGIDFGDLFFKPFTYLADGTGFIQDSYIAVPAAEFPEEIEDISVFIDLGHTFNGDLSVELISPQGASVTLLTWPNGLGGNMGFSVIFEDGQPNIGSTGTVLQGFFSPSESLSVLEGLNPEGVWVVRVTDNLGMDDGMLFAVSLIINSSPCESSIQGTAYYDLNSNSTQDESESGYGNALINNSLDAQNIFASTTGHFSDCSQSGSGILSILNPPLYYSAPDVSFTVNTGDILDNLDFALAPTPGIEDLQIDLFASTADRPGFSSEYMVYYENIGTECIDNVSINLDLDNLLLITAASNGDVSFSENTAVLSIPQICPFEGGMFSVTAYLNDTVSIGTELESTAQILPVADDENSSDNVSTYPSTVVGSYDPNDKAVSHSTIHPDFNSGDEPLKYMVRFQNTGTYYAERVLIVDTLDSNLDLNSFMVVSASHDVNVTRNGNVYYFEFDQIFLPDSTANEPESHGFIRYEVNPLPGMADGESIENTAYIFFDFNAPIVTNTVSTVMDFASAIAEITYEAKVYPNPATSEINLEWASGIQINTVKLFDVAGREIATYSVNGSERLSIPVDKLGAGLYTFQFMSDVLVKPVVWMKN</sequence>
<dbReference type="Pfam" id="PF24595">
    <property type="entry name" value="DUF7619"/>
    <property type="match status" value="1"/>
</dbReference>
<dbReference type="Pfam" id="PF01483">
    <property type="entry name" value="P_proprotein"/>
    <property type="match status" value="1"/>
</dbReference>
<comment type="caution">
    <text evidence="5">The sequence shown here is derived from an EMBL/GenBank/DDBJ whole genome shotgun (WGS) entry which is preliminary data.</text>
</comment>
<dbReference type="Pfam" id="PF18962">
    <property type="entry name" value="Por_Secre_tail"/>
    <property type="match status" value="1"/>
</dbReference>
<evidence type="ECO:0000313" key="6">
    <source>
        <dbReference type="Proteomes" id="UP000486602"/>
    </source>
</evidence>
<name>A0A7K3WTX5_9FLAO</name>
<keyword evidence="6" id="KW-1185">Reference proteome</keyword>
<dbReference type="GO" id="GO:0004252">
    <property type="term" value="F:serine-type endopeptidase activity"/>
    <property type="evidence" value="ECO:0007669"/>
    <property type="project" value="InterPro"/>
</dbReference>
<keyword evidence="2" id="KW-0732">Signal</keyword>
<dbReference type="PROSITE" id="PS51829">
    <property type="entry name" value="P_HOMO_B"/>
    <property type="match status" value="1"/>
</dbReference>
<dbReference type="SUPFAM" id="SSF49785">
    <property type="entry name" value="Galactose-binding domain-like"/>
    <property type="match status" value="1"/>
</dbReference>
<gene>
    <name evidence="5" type="ORF">G3O08_16640</name>
</gene>
<dbReference type="NCBIfam" id="TIGR04183">
    <property type="entry name" value="Por_Secre_tail"/>
    <property type="match status" value="1"/>
</dbReference>
<dbReference type="InterPro" id="IPR026444">
    <property type="entry name" value="Secre_tail"/>
</dbReference>
<dbReference type="InterPro" id="IPR008979">
    <property type="entry name" value="Galactose-bd-like_sf"/>
</dbReference>
<keyword evidence="3" id="KW-0378">Hydrolase</keyword>
<dbReference type="Proteomes" id="UP000486602">
    <property type="component" value="Unassembled WGS sequence"/>
</dbReference>
<protein>
    <submittedName>
        <fullName evidence="5">T9SS type A sorting domain-containing protein</fullName>
    </submittedName>
</protein>
<keyword evidence="1" id="KW-0645">Protease</keyword>
<dbReference type="EMBL" id="JAAGVY010000041">
    <property type="protein sequence ID" value="NEN25130.1"/>
    <property type="molecule type" value="Genomic_DNA"/>
</dbReference>
<evidence type="ECO:0000313" key="5">
    <source>
        <dbReference type="EMBL" id="NEN25130.1"/>
    </source>
</evidence>
<dbReference type="RefSeq" id="WP_163286588.1">
    <property type="nucleotide sequence ID" value="NZ_JAAGVY010000041.1"/>
</dbReference>
<evidence type="ECO:0000256" key="1">
    <source>
        <dbReference type="ARBA" id="ARBA00022670"/>
    </source>
</evidence>
<feature type="domain" description="P/Homo B" evidence="4">
    <location>
        <begin position="77"/>
        <end position="230"/>
    </location>
</feature>
<dbReference type="InterPro" id="IPR055353">
    <property type="entry name" value="DUF7619"/>
</dbReference>
<dbReference type="InterPro" id="IPR002884">
    <property type="entry name" value="P_dom"/>
</dbReference>
<dbReference type="AlphaFoldDB" id="A0A7K3WTX5"/>
<proteinExistence type="predicted"/>